<organism evidence="2 3">
    <name type="scientific">Didymella rabiei</name>
    <name type="common">Chickpea ascochyta blight fungus</name>
    <name type="synonym">Mycosphaerella rabiei</name>
    <dbReference type="NCBI Taxonomy" id="5454"/>
    <lineage>
        <taxon>Eukaryota</taxon>
        <taxon>Fungi</taxon>
        <taxon>Dikarya</taxon>
        <taxon>Ascomycota</taxon>
        <taxon>Pezizomycotina</taxon>
        <taxon>Dothideomycetes</taxon>
        <taxon>Pleosporomycetidae</taxon>
        <taxon>Pleosporales</taxon>
        <taxon>Pleosporineae</taxon>
        <taxon>Didymellaceae</taxon>
        <taxon>Ascochyta</taxon>
    </lineage>
</organism>
<evidence type="ECO:0000313" key="3">
    <source>
        <dbReference type="Proteomes" id="UP000076837"/>
    </source>
</evidence>
<protein>
    <submittedName>
        <fullName evidence="2">Uncharacterized protein</fullName>
    </submittedName>
</protein>
<keyword evidence="3" id="KW-1185">Reference proteome</keyword>
<comment type="caution">
    <text evidence="2">The sequence shown here is derived from an EMBL/GenBank/DDBJ whole genome shotgun (WGS) entry which is preliminary data.</text>
</comment>
<sequence>MGRQRPLSESSSNVETDRRLLSQHHLTLPVPLLTARIMSRNGPRASLSTPVSTSSTARYRYPNRKQPSQPLAYIAEPSLRHRTPLPSFLPSYFTRHVTHLRVLDEAPLLDSSTIGCAHGVRHVSSSAQSL</sequence>
<feature type="region of interest" description="Disordered" evidence="1">
    <location>
        <begin position="40"/>
        <end position="68"/>
    </location>
</feature>
<feature type="compositionally biased region" description="Polar residues" evidence="1">
    <location>
        <begin position="46"/>
        <end position="57"/>
    </location>
</feature>
<name>A0A162W6V9_DIDRA</name>
<dbReference type="Proteomes" id="UP000076837">
    <property type="component" value="Unassembled WGS sequence"/>
</dbReference>
<dbReference type="AlphaFoldDB" id="A0A162W6V9"/>
<evidence type="ECO:0000256" key="1">
    <source>
        <dbReference type="SAM" id="MobiDB-lite"/>
    </source>
</evidence>
<reference evidence="2 3" key="1">
    <citation type="journal article" date="2016" name="Sci. Rep.">
        <title>Draft genome sequencing and secretome analysis of fungal phytopathogen Ascochyta rabiei provides insight into the necrotrophic effector repertoire.</title>
        <authorList>
            <person name="Verma S."/>
            <person name="Gazara R.K."/>
            <person name="Nizam S."/>
            <person name="Parween S."/>
            <person name="Chattopadhyay D."/>
            <person name="Verma P.K."/>
        </authorList>
    </citation>
    <scope>NUCLEOTIDE SEQUENCE [LARGE SCALE GENOMIC DNA]</scope>
    <source>
        <strain evidence="2 3">ArDII</strain>
    </source>
</reference>
<dbReference type="EMBL" id="JYNV01000322">
    <property type="protein sequence ID" value="KZM18837.1"/>
    <property type="molecule type" value="Genomic_DNA"/>
</dbReference>
<evidence type="ECO:0000313" key="2">
    <source>
        <dbReference type="EMBL" id="KZM18837.1"/>
    </source>
</evidence>
<gene>
    <name evidence="2" type="ORF">ST47_g10166</name>
</gene>
<accession>A0A162W6V9</accession>
<proteinExistence type="predicted"/>